<evidence type="ECO:0000313" key="2">
    <source>
        <dbReference type="Proteomes" id="UP000298327"/>
    </source>
</evidence>
<sequence length="124" mass="13321">MVVEAQRALSLGGAGSCYLNAQRQRKVVPWILAHQLPLVGRSLSFRLVYGRQATGGGRRREDTEVQALIQAGGAYSTIVFRVSRSVLIFRFKESICSSSSTAGGAEFPLDARCFGLSPAVASDD</sequence>
<comment type="caution">
    <text evidence="1">The sequence shown here is derived from an EMBL/GenBank/DDBJ whole genome shotgun (WGS) entry which is preliminary data.</text>
</comment>
<gene>
    <name evidence="1" type="ORF">EVG20_g10710</name>
</gene>
<proteinExistence type="predicted"/>
<evidence type="ECO:0000313" key="1">
    <source>
        <dbReference type="EMBL" id="TFY52088.1"/>
    </source>
</evidence>
<accession>A0A4Y9XQN6</accession>
<dbReference type="EMBL" id="SEOQ01001375">
    <property type="protein sequence ID" value="TFY52088.1"/>
    <property type="molecule type" value="Genomic_DNA"/>
</dbReference>
<name>A0A4Y9XQN6_9AGAM</name>
<keyword evidence="2" id="KW-1185">Reference proteome</keyword>
<dbReference type="Proteomes" id="UP000298327">
    <property type="component" value="Unassembled WGS sequence"/>
</dbReference>
<dbReference type="AlphaFoldDB" id="A0A4Y9XQN6"/>
<organism evidence="1 2">
    <name type="scientific">Dentipellis fragilis</name>
    <dbReference type="NCBI Taxonomy" id="205917"/>
    <lineage>
        <taxon>Eukaryota</taxon>
        <taxon>Fungi</taxon>
        <taxon>Dikarya</taxon>
        <taxon>Basidiomycota</taxon>
        <taxon>Agaricomycotina</taxon>
        <taxon>Agaricomycetes</taxon>
        <taxon>Russulales</taxon>
        <taxon>Hericiaceae</taxon>
        <taxon>Dentipellis</taxon>
    </lineage>
</organism>
<protein>
    <submittedName>
        <fullName evidence="1">Uncharacterized protein</fullName>
    </submittedName>
</protein>
<reference evidence="1 2" key="1">
    <citation type="submission" date="2019-02" db="EMBL/GenBank/DDBJ databases">
        <title>Genome sequencing of the rare red list fungi Dentipellis fragilis.</title>
        <authorList>
            <person name="Buettner E."/>
            <person name="Kellner H."/>
        </authorList>
    </citation>
    <scope>NUCLEOTIDE SEQUENCE [LARGE SCALE GENOMIC DNA]</scope>
    <source>
        <strain evidence="1 2">DSM 105465</strain>
    </source>
</reference>